<organism evidence="1 2">
    <name type="scientific">Nepenthes gracilis</name>
    <name type="common">Slender pitcher plant</name>
    <dbReference type="NCBI Taxonomy" id="150966"/>
    <lineage>
        <taxon>Eukaryota</taxon>
        <taxon>Viridiplantae</taxon>
        <taxon>Streptophyta</taxon>
        <taxon>Embryophyta</taxon>
        <taxon>Tracheophyta</taxon>
        <taxon>Spermatophyta</taxon>
        <taxon>Magnoliopsida</taxon>
        <taxon>eudicotyledons</taxon>
        <taxon>Gunneridae</taxon>
        <taxon>Pentapetalae</taxon>
        <taxon>Caryophyllales</taxon>
        <taxon>Nepenthaceae</taxon>
        <taxon>Nepenthes</taxon>
    </lineage>
</organism>
<proteinExistence type="predicted"/>
<dbReference type="AlphaFoldDB" id="A0AAD3S6Z5"/>
<comment type="caution">
    <text evidence="1">The sequence shown here is derived from an EMBL/GenBank/DDBJ whole genome shotgun (WGS) entry which is preliminary data.</text>
</comment>
<reference evidence="1" key="1">
    <citation type="submission" date="2023-05" db="EMBL/GenBank/DDBJ databases">
        <title>Nepenthes gracilis genome sequencing.</title>
        <authorList>
            <person name="Fukushima K."/>
        </authorList>
    </citation>
    <scope>NUCLEOTIDE SEQUENCE</scope>
    <source>
        <strain evidence="1">SING2019-196</strain>
    </source>
</reference>
<sequence>MEDDLVIVHPETLEGFSFAAVFDDLGGLSSVKFLRQYCCAKALSEILYCSYVAVMPCLGVFQDIKL</sequence>
<evidence type="ECO:0000313" key="1">
    <source>
        <dbReference type="EMBL" id="GMH05540.1"/>
    </source>
</evidence>
<protein>
    <submittedName>
        <fullName evidence="1">Uncharacterized protein</fullName>
    </submittedName>
</protein>
<name>A0AAD3S6Z5_NEPGR</name>
<dbReference type="EMBL" id="BSYO01000006">
    <property type="protein sequence ID" value="GMH05540.1"/>
    <property type="molecule type" value="Genomic_DNA"/>
</dbReference>
<accession>A0AAD3S6Z5</accession>
<dbReference type="Proteomes" id="UP001279734">
    <property type="component" value="Unassembled WGS sequence"/>
</dbReference>
<keyword evidence="2" id="KW-1185">Reference proteome</keyword>
<evidence type="ECO:0000313" key="2">
    <source>
        <dbReference type="Proteomes" id="UP001279734"/>
    </source>
</evidence>
<gene>
    <name evidence="1" type="ORF">Nepgr_007380</name>
</gene>